<organism evidence="1 2">
    <name type="scientific">Coemansia nantahalensis</name>
    <dbReference type="NCBI Taxonomy" id="2789366"/>
    <lineage>
        <taxon>Eukaryota</taxon>
        <taxon>Fungi</taxon>
        <taxon>Fungi incertae sedis</taxon>
        <taxon>Zoopagomycota</taxon>
        <taxon>Kickxellomycotina</taxon>
        <taxon>Kickxellomycetes</taxon>
        <taxon>Kickxellales</taxon>
        <taxon>Kickxellaceae</taxon>
        <taxon>Coemansia</taxon>
    </lineage>
</organism>
<gene>
    <name evidence="1" type="ORF">IWQ57_001724</name>
</gene>
<comment type="caution">
    <text evidence="1">The sequence shown here is derived from an EMBL/GenBank/DDBJ whole genome shotgun (WGS) entry which is preliminary data.</text>
</comment>
<reference evidence="1" key="1">
    <citation type="submission" date="2022-07" db="EMBL/GenBank/DDBJ databases">
        <title>Phylogenomic reconstructions and comparative analyses of Kickxellomycotina fungi.</title>
        <authorList>
            <person name="Reynolds N.K."/>
            <person name="Stajich J.E."/>
            <person name="Barry K."/>
            <person name="Grigoriev I.V."/>
            <person name="Crous P."/>
            <person name="Smith M.E."/>
        </authorList>
    </citation>
    <scope>NUCLEOTIDE SEQUENCE</scope>
    <source>
        <strain evidence="1">CBS 109366</strain>
    </source>
</reference>
<evidence type="ECO:0000313" key="1">
    <source>
        <dbReference type="EMBL" id="KAJ2772536.1"/>
    </source>
</evidence>
<name>A0ACC1K380_9FUNG</name>
<protein>
    <submittedName>
        <fullName evidence="1">Uncharacterized protein</fullName>
    </submittedName>
</protein>
<evidence type="ECO:0000313" key="2">
    <source>
        <dbReference type="Proteomes" id="UP001140234"/>
    </source>
</evidence>
<dbReference type="Proteomes" id="UP001140234">
    <property type="component" value="Unassembled WGS sequence"/>
</dbReference>
<keyword evidence="2" id="KW-1185">Reference proteome</keyword>
<proteinExistence type="predicted"/>
<sequence length="113" mass="11759">MAQVYNAKVMFAKGVGAPSGGMVLGVTAADNYAVLKPRINELKRQVGAPPSDAPEIHITGPKHPDKTELSGSATLLSLGIVPAETKDKVALCIYVDLPPEPETECGCNGCTIL</sequence>
<accession>A0ACC1K380</accession>
<dbReference type="EMBL" id="JANBUJ010000358">
    <property type="protein sequence ID" value="KAJ2772536.1"/>
    <property type="molecule type" value="Genomic_DNA"/>
</dbReference>